<organism evidence="3 4">
    <name type="scientific">Veillonella montpellierensis DNF00314</name>
    <dbReference type="NCBI Taxonomy" id="1401067"/>
    <lineage>
        <taxon>Bacteria</taxon>
        <taxon>Bacillati</taxon>
        <taxon>Bacillota</taxon>
        <taxon>Negativicutes</taxon>
        <taxon>Veillonellales</taxon>
        <taxon>Veillonellaceae</taxon>
        <taxon>Veillonella</taxon>
    </lineage>
</organism>
<feature type="transmembrane region" description="Helical" evidence="1">
    <location>
        <begin position="12"/>
        <end position="29"/>
    </location>
</feature>
<protein>
    <recommendedName>
        <fullName evidence="2">DUF1980 domain-containing protein</fullName>
    </recommendedName>
</protein>
<evidence type="ECO:0000313" key="3">
    <source>
        <dbReference type="EMBL" id="KGF46610.1"/>
    </source>
</evidence>
<keyword evidence="1" id="KW-1133">Transmembrane helix</keyword>
<accession>A0A096AIC1</accession>
<dbReference type="EMBL" id="JRNT01000033">
    <property type="protein sequence ID" value="KGF46610.1"/>
    <property type="molecule type" value="Genomic_DNA"/>
</dbReference>
<dbReference type="RefSeq" id="WP_038153069.1">
    <property type="nucleotide sequence ID" value="NZ_JRNT01000033.1"/>
</dbReference>
<keyword evidence="1" id="KW-0472">Membrane</keyword>
<evidence type="ECO:0000313" key="4">
    <source>
        <dbReference type="Proteomes" id="UP000029628"/>
    </source>
</evidence>
<evidence type="ECO:0000259" key="2">
    <source>
        <dbReference type="Pfam" id="PF21537"/>
    </source>
</evidence>
<evidence type="ECO:0000256" key="1">
    <source>
        <dbReference type="SAM" id="Phobius"/>
    </source>
</evidence>
<dbReference type="AlphaFoldDB" id="A0A096AIC1"/>
<feature type="domain" description="DUF1980" evidence="2">
    <location>
        <begin position="131"/>
        <end position="250"/>
    </location>
</feature>
<comment type="caution">
    <text evidence="3">The sequence shown here is derived from an EMBL/GenBank/DDBJ whole genome shotgun (WGS) entry which is preliminary data.</text>
</comment>
<dbReference type="Proteomes" id="UP000029628">
    <property type="component" value="Unassembled WGS sequence"/>
</dbReference>
<keyword evidence="4" id="KW-1185">Reference proteome</keyword>
<dbReference type="Pfam" id="PF21537">
    <property type="entry name" value="DUF1980_C"/>
    <property type="match status" value="1"/>
</dbReference>
<gene>
    <name evidence="3" type="ORF">HMPREF0872_07805</name>
</gene>
<name>A0A096AIC1_9FIRM</name>
<keyword evidence="1" id="KW-0812">Transmembrane</keyword>
<dbReference type="NCBIfam" id="TIGR03943">
    <property type="entry name" value="TIGR03943 family putative permease subunit"/>
    <property type="match status" value="1"/>
</dbReference>
<dbReference type="PANTHER" id="PTHR40047">
    <property type="entry name" value="UPF0703 PROTEIN YCGQ"/>
    <property type="match status" value="1"/>
</dbReference>
<dbReference type="eggNOG" id="COG3689">
    <property type="taxonomic scope" value="Bacteria"/>
</dbReference>
<dbReference type="InterPro" id="IPR015402">
    <property type="entry name" value="DUF1980"/>
</dbReference>
<proteinExistence type="predicted"/>
<dbReference type="InterPro" id="IPR052955">
    <property type="entry name" value="UPF0703_membrane_permease"/>
</dbReference>
<reference evidence="3 4" key="1">
    <citation type="submission" date="2014-07" db="EMBL/GenBank/DDBJ databases">
        <authorList>
            <person name="McCorrison J."/>
            <person name="Sanka R."/>
            <person name="Torralba M."/>
            <person name="Gillis M."/>
            <person name="Haft D.H."/>
            <person name="Methe B."/>
            <person name="Sutton G."/>
            <person name="Nelson K.E."/>
        </authorList>
    </citation>
    <scope>NUCLEOTIDE SEQUENCE [LARGE SCALE GENOMIC DNA]</scope>
    <source>
        <strain evidence="3 4">DNF00314</strain>
    </source>
</reference>
<feature type="transmembrane region" description="Helical" evidence="1">
    <location>
        <begin position="41"/>
        <end position="60"/>
    </location>
</feature>
<sequence length="252" mass="28811">MKLTHINKQALCEACLSILLALLISYLLISGIYKSLVSPRSFYWLWFFVALLFIWGLLSAKRLFTVQYQQKYWHCFTCIIPLILLSVPLLIYPNYAIASPSDNKEISVVSIDDKPFGYDLESVTGDGIDRTHKRILLNSNNYYKTILQITKNVDEFKGYEVVMTGFVSYSSPELTGNEFTTSRLLLICCLADLASFGMVTEPPNNERLPEGTWITVKGYINTRMNHGRLRPYVTNVEIMDAMPIDGYIYPNL</sequence>
<dbReference type="PANTHER" id="PTHR40047:SF1">
    <property type="entry name" value="UPF0703 PROTEIN YCGQ"/>
    <property type="match status" value="1"/>
</dbReference>
<dbReference type="InterPro" id="IPR048447">
    <property type="entry name" value="DUF1980_C"/>
</dbReference>
<feature type="transmembrane region" description="Helical" evidence="1">
    <location>
        <begin position="72"/>
        <end position="92"/>
    </location>
</feature>